<dbReference type="Pfam" id="PF02205">
    <property type="entry name" value="WH2"/>
    <property type="match status" value="1"/>
</dbReference>
<dbReference type="CTD" id="64423"/>
<name>F6TXY8_MONDO</name>
<dbReference type="GeneID" id="100020063"/>
<evidence type="ECO:0000259" key="3">
    <source>
        <dbReference type="PROSITE" id="PS51082"/>
    </source>
</evidence>
<proteinExistence type="predicted"/>
<dbReference type="PROSITE" id="PS51232">
    <property type="entry name" value="GBD_FH3"/>
    <property type="match status" value="1"/>
</dbReference>
<dbReference type="OMA" id="MVCSQQY"/>
<feature type="compositionally biased region" description="Acidic residues" evidence="2">
    <location>
        <begin position="1206"/>
        <end position="1217"/>
    </location>
</feature>
<dbReference type="InterPro" id="IPR010472">
    <property type="entry name" value="FH3_dom"/>
</dbReference>
<dbReference type="InterPro" id="IPR014768">
    <property type="entry name" value="GBD/FH3_dom"/>
</dbReference>
<feature type="compositionally biased region" description="Basic and acidic residues" evidence="2">
    <location>
        <begin position="1170"/>
        <end position="1188"/>
    </location>
</feature>
<dbReference type="RefSeq" id="XP_007473532.2">
    <property type="nucleotide sequence ID" value="XM_007473470.3"/>
</dbReference>
<dbReference type="eggNOG" id="KOG1922">
    <property type="taxonomic scope" value="Eukaryota"/>
</dbReference>
<dbReference type="InterPro" id="IPR003124">
    <property type="entry name" value="WH2_dom"/>
</dbReference>
<dbReference type="GO" id="GO:0031267">
    <property type="term" value="F:small GTPase binding"/>
    <property type="evidence" value="ECO:0007669"/>
    <property type="project" value="InterPro"/>
</dbReference>
<dbReference type="InterPro" id="IPR015425">
    <property type="entry name" value="FH2_Formin"/>
</dbReference>
<dbReference type="SMART" id="SM01139">
    <property type="entry name" value="Drf_FH3"/>
    <property type="match status" value="1"/>
</dbReference>
<feature type="compositionally biased region" description="Pro residues" evidence="2">
    <location>
        <begin position="438"/>
        <end position="458"/>
    </location>
</feature>
<dbReference type="Gene3D" id="1.25.10.10">
    <property type="entry name" value="Leucine-rich Repeat Variant"/>
    <property type="match status" value="1"/>
</dbReference>
<accession>F6TXY8</accession>
<reference evidence="6" key="2">
    <citation type="submission" date="2025-08" db="UniProtKB">
        <authorList>
            <consortium name="Ensembl"/>
        </authorList>
    </citation>
    <scope>IDENTIFICATION</scope>
</reference>
<feature type="region of interest" description="Disordered" evidence="2">
    <location>
        <begin position="414"/>
        <end position="504"/>
    </location>
</feature>
<evidence type="ECO:0000259" key="5">
    <source>
        <dbReference type="PROSITE" id="PS51444"/>
    </source>
</evidence>
<dbReference type="GO" id="GO:0030036">
    <property type="term" value="P:actin cytoskeleton organization"/>
    <property type="evidence" value="ECO:0007669"/>
    <property type="project" value="InterPro"/>
</dbReference>
<gene>
    <name evidence="6" type="primary">INF2</name>
</gene>
<dbReference type="GeneTree" id="ENSGT00940000155691"/>
<feature type="domain" description="WH2" evidence="3">
    <location>
        <begin position="1029"/>
        <end position="1044"/>
    </location>
</feature>
<feature type="compositionally biased region" description="Basic and acidic residues" evidence="2">
    <location>
        <begin position="1136"/>
        <end position="1148"/>
    </location>
</feature>
<feature type="compositionally biased region" description="Basic residues" evidence="2">
    <location>
        <begin position="1253"/>
        <end position="1265"/>
    </location>
</feature>
<dbReference type="SUPFAM" id="SSF101447">
    <property type="entry name" value="Formin homology 2 domain (FH2 domain)"/>
    <property type="match status" value="1"/>
</dbReference>
<dbReference type="PANTHER" id="PTHR46345">
    <property type="entry name" value="INVERTED FORMIN-2"/>
    <property type="match status" value="1"/>
</dbReference>
<reference evidence="6" key="3">
    <citation type="submission" date="2025-09" db="UniProtKB">
        <authorList>
            <consortium name="Ensembl"/>
        </authorList>
    </citation>
    <scope>IDENTIFICATION</scope>
</reference>
<feature type="domain" description="GBD/FH3" evidence="4">
    <location>
        <begin position="1"/>
        <end position="339"/>
    </location>
</feature>
<protein>
    <submittedName>
        <fullName evidence="6">Inverted formin 2</fullName>
    </submittedName>
</protein>
<dbReference type="PROSITE" id="PS51444">
    <property type="entry name" value="FH2"/>
    <property type="match status" value="1"/>
</dbReference>
<keyword evidence="1" id="KW-0175">Coiled coil</keyword>
<dbReference type="InParanoid" id="F6TXY8"/>
<keyword evidence="7" id="KW-1185">Reference proteome</keyword>
<evidence type="ECO:0000313" key="7">
    <source>
        <dbReference type="Proteomes" id="UP000002280"/>
    </source>
</evidence>
<dbReference type="Proteomes" id="UP000002280">
    <property type="component" value="Chromosome 1"/>
</dbReference>
<dbReference type="FunCoup" id="F6TXY8">
    <property type="interactions" value="50"/>
</dbReference>
<dbReference type="InterPro" id="IPR010473">
    <property type="entry name" value="GTPase-bd"/>
</dbReference>
<feature type="domain" description="FH2" evidence="5">
    <location>
        <begin position="611"/>
        <end position="1001"/>
    </location>
</feature>
<feature type="compositionally biased region" description="Pro residues" evidence="2">
    <location>
        <begin position="487"/>
        <end position="504"/>
    </location>
</feature>
<dbReference type="SUPFAM" id="SSF48371">
    <property type="entry name" value="ARM repeat"/>
    <property type="match status" value="1"/>
</dbReference>
<feature type="compositionally biased region" description="Pro residues" evidence="2">
    <location>
        <begin position="467"/>
        <end position="479"/>
    </location>
</feature>
<dbReference type="Pfam" id="PF06346">
    <property type="entry name" value="Drf_FH1"/>
    <property type="match status" value="1"/>
</dbReference>
<sequence length="1286" mass="141013">MSNLIQAGKMSGKEGVQKKWAALKEKLGPQDGDPTEANLENAEPELCIRLLQMPSVVNYSGLRKRLESSDDGWLVQFLEQSGLDLLLEALARLSGRGVARIADALLQLTCISCVRAVMNSQQGIEYILSNQGYVCKLSEALDTSNVMVKKQVFELLAALSIYSPEGHKQTLDALDHYKVVKSQQYRFSVIMNELSSTDNVPYIITLLSVINAIILGTEELRARTQLRNEFIGLQLLDILTKLRDIEDLDLLIQCETFEEAKSEDDEELLRIFDGIDMSSHQEVFSTLFNKVSCSPISVQLLSVLQGLLHLEPAQHSSLLLWEALEILVNRAVLLASDVQESSIEEIVERLLSMKMRPQQSPKICNLVKTAHKCIQTNLDRAGSSPKGSQKEKGARPLSDNGTLETVTAFQMQTASATPELHTSTPDPAVVPHVGKTSIPPPPPPPPLPSFLWAPPPATPMSSKTSVPSPPPPPPPPPLPGMTRTPSTTPPCPPLPGVGGIPPPPPLPGLGGIPPPPPLPGLGGIPPPPPLPGLGSIPPPPPLPGLGGIPPPPPLPGLGGIPPPPPLTGMACVPPPPPPLYGEIPPPPMNGTEEIIVAHVDHGLGLVRVPNHRKVNPPTLRMKKLNWQKLPSNVVRDSHSMWASVSSLSNETMEPDYSSIEQRFCFPITKPKEKEAAPVKKEPKEITFLDAKKSLNLNIFLKQFKCPNEEITDMIRRGDRTRFDVEVLKQLLKLLPEKHEMENLKSFQEEKAKLASADQFYLLLLNVPSYQLRIECMLLCEETVIILDMIKPKAEVIRKACESLLTSQRLPIFCQLILKIGNFLNYGSHTGDADGFKISTLLKLTETKANQSRVTLLHHILEEVEKNYPDLLQLPNDLEHISRAAGINIDVIHSEASTNLKQLLEMERKVSSGIPEVQEQYVKPLQDSISASRELEEEFKVIERQKIKLADYLCEDAHKLSLEDTFSTMKTFRELFIRALKENKDWKEQAVKAEKRKKQLEAEEAKRPRGEDGKIIRKGAVKQEEVCVIDALLADIRKGFQLRKTAKGKADSENGLKAAPPETSKEKEAVIKDTGSSTNSGQDFDLAAAIGETSDQDNPDGPGSTGGIPKGHSEVSGSGCRNPEGNKVSTPMAGFPDDPHMIQFDDSKSLKPIKFSSGSFSGGTNMGSEVDATRTGDQASEHQADRTSEGPKNGFQRSEEAESTPPEGEEEEEEEDTAPDSVLDTSLDRSFSEEAITDSSGSGTLPRSQERTKKGSGKRRKKRHSRSHEEVDSDSGDVKTKWPCVVQ</sequence>
<dbReference type="Bgee" id="ENSMODG00000013660">
    <property type="expression patterns" value="Expressed in lung and 18 other cell types or tissues"/>
</dbReference>
<dbReference type="PROSITE" id="PS51082">
    <property type="entry name" value="WH2"/>
    <property type="match status" value="1"/>
</dbReference>
<organism evidence="6 7">
    <name type="scientific">Monodelphis domestica</name>
    <name type="common">Gray short-tailed opossum</name>
    <dbReference type="NCBI Taxonomy" id="13616"/>
    <lineage>
        <taxon>Eukaryota</taxon>
        <taxon>Metazoa</taxon>
        <taxon>Chordata</taxon>
        <taxon>Craniata</taxon>
        <taxon>Vertebrata</taxon>
        <taxon>Euteleostomi</taxon>
        <taxon>Mammalia</taxon>
        <taxon>Metatheria</taxon>
        <taxon>Didelphimorphia</taxon>
        <taxon>Didelphidae</taxon>
        <taxon>Monodelphis</taxon>
    </lineage>
</organism>
<dbReference type="Pfam" id="PF06371">
    <property type="entry name" value="Drf_GBD"/>
    <property type="match status" value="1"/>
</dbReference>
<feature type="compositionally biased region" description="Polar residues" evidence="2">
    <location>
        <begin position="414"/>
        <end position="425"/>
    </location>
</feature>
<dbReference type="Gene3D" id="1.20.58.2220">
    <property type="entry name" value="Formin, FH2 domain"/>
    <property type="match status" value="1"/>
</dbReference>
<feature type="compositionally biased region" description="Polar residues" evidence="2">
    <location>
        <begin position="1236"/>
        <end position="1246"/>
    </location>
</feature>
<dbReference type="Ensembl" id="ENSMODT00000017402.4">
    <property type="protein sequence ID" value="ENSMODP00000017086.4"/>
    <property type="gene ID" value="ENSMODG00000013660.4"/>
</dbReference>
<dbReference type="HOGENOM" id="CLU_005383_1_0_1"/>
<dbReference type="GO" id="GO:0003779">
    <property type="term" value="F:actin binding"/>
    <property type="evidence" value="ECO:0007669"/>
    <property type="project" value="InterPro"/>
</dbReference>
<evidence type="ECO:0000313" key="6">
    <source>
        <dbReference type="Ensembl" id="ENSMODP00000017086.4"/>
    </source>
</evidence>
<dbReference type="SMART" id="SM00498">
    <property type="entry name" value="FH2"/>
    <property type="match status" value="1"/>
</dbReference>
<feature type="coiled-coil region" evidence="1">
    <location>
        <begin position="975"/>
        <end position="1002"/>
    </location>
</feature>
<feature type="region of interest" description="Disordered" evidence="2">
    <location>
        <begin position="1043"/>
        <end position="1286"/>
    </location>
</feature>
<dbReference type="SMART" id="SM01140">
    <property type="entry name" value="Drf_GBD"/>
    <property type="match status" value="1"/>
</dbReference>
<dbReference type="InterPro" id="IPR011989">
    <property type="entry name" value="ARM-like"/>
</dbReference>
<evidence type="ECO:0000256" key="2">
    <source>
        <dbReference type="SAM" id="MobiDB-lite"/>
    </source>
</evidence>
<dbReference type="InterPro" id="IPR042201">
    <property type="entry name" value="FH2_Formin_sf"/>
</dbReference>
<dbReference type="CDD" id="cd22061">
    <property type="entry name" value="WH2_INF2"/>
    <property type="match status" value="1"/>
</dbReference>
<evidence type="ECO:0000259" key="4">
    <source>
        <dbReference type="PROSITE" id="PS51232"/>
    </source>
</evidence>
<reference evidence="6 7" key="1">
    <citation type="journal article" date="2007" name="Nature">
        <title>Genome of the marsupial Monodelphis domestica reveals innovation in non-coding sequences.</title>
        <authorList>
            <person name="Mikkelsen T.S."/>
            <person name="Wakefield M.J."/>
            <person name="Aken B."/>
            <person name="Amemiya C.T."/>
            <person name="Chang J.L."/>
            <person name="Duke S."/>
            <person name="Garber M."/>
            <person name="Gentles A.J."/>
            <person name="Goodstadt L."/>
            <person name="Heger A."/>
            <person name="Jurka J."/>
            <person name="Kamal M."/>
            <person name="Mauceli E."/>
            <person name="Searle S.M."/>
            <person name="Sharpe T."/>
            <person name="Baker M.L."/>
            <person name="Batzer M.A."/>
            <person name="Benos P.V."/>
            <person name="Belov K."/>
            <person name="Clamp M."/>
            <person name="Cook A."/>
            <person name="Cuff J."/>
            <person name="Das R."/>
            <person name="Davidow L."/>
            <person name="Deakin J.E."/>
            <person name="Fazzari M.J."/>
            <person name="Glass J.L."/>
            <person name="Grabherr M."/>
            <person name="Greally J.M."/>
            <person name="Gu W."/>
            <person name="Hore T.A."/>
            <person name="Huttley G.A."/>
            <person name="Kleber M."/>
            <person name="Jirtle R.L."/>
            <person name="Koina E."/>
            <person name="Lee J.T."/>
            <person name="Mahony S."/>
            <person name="Marra M.A."/>
            <person name="Miller R.D."/>
            <person name="Nicholls R.D."/>
            <person name="Oda M."/>
            <person name="Papenfuss A.T."/>
            <person name="Parra Z.E."/>
            <person name="Pollock D.D."/>
            <person name="Ray D.A."/>
            <person name="Schein J.E."/>
            <person name="Speed T.P."/>
            <person name="Thompson K."/>
            <person name="VandeBerg J.L."/>
            <person name="Wade C.M."/>
            <person name="Walker J.A."/>
            <person name="Waters P.D."/>
            <person name="Webber C."/>
            <person name="Weidman J.R."/>
            <person name="Xie X."/>
            <person name="Zody M.C."/>
            <person name="Baldwin J."/>
            <person name="Abdouelleil A."/>
            <person name="Abdulkadir J."/>
            <person name="Abebe A."/>
            <person name="Abera B."/>
            <person name="Abreu J."/>
            <person name="Acer S.C."/>
            <person name="Aftuck L."/>
            <person name="Alexander A."/>
            <person name="An P."/>
            <person name="Anderson E."/>
            <person name="Anderson S."/>
            <person name="Arachi H."/>
            <person name="Azer M."/>
            <person name="Bachantsang P."/>
            <person name="Barry A."/>
            <person name="Bayul T."/>
            <person name="Berlin A."/>
            <person name="Bessette D."/>
            <person name="Bloom T."/>
            <person name="Bloom T."/>
            <person name="Boguslavskiy L."/>
            <person name="Bonnet C."/>
            <person name="Boukhgalter B."/>
            <person name="Bourzgui I."/>
            <person name="Brown A."/>
            <person name="Cahill P."/>
            <person name="Channer S."/>
            <person name="Cheshatsang Y."/>
            <person name="Chuda L."/>
            <person name="Citroen M."/>
            <person name="Collymore A."/>
            <person name="Cooke P."/>
            <person name="Costello M."/>
            <person name="D'Aco K."/>
            <person name="Daza R."/>
            <person name="De Haan G."/>
            <person name="DeGray S."/>
            <person name="DeMaso C."/>
            <person name="Dhargay N."/>
            <person name="Dooley K."/>
            <person name="Dooley E."/>
            <person name="Doricent M."/>
            <person name="Dorje P."/>
            <person name="Dorjee K."/>
            <person name="Dupes A."/>
            <person name="Elong R."/>
            <person name="Falk J."/>
            <person name="Farina A."/>
            <person name="Faro S."/>
            <person name="Ferguson D."/>
            <person name="Fisher S."/>
            <person name="Foley C.D."/>
            <person name="Franke A."/>
            <person name="Friedrich D."/>
            <person name="Gadbois L."/>
            <person name="Gearin G."/>
            <person name="Gearin C.R."/>
            <person name="Giannoukos G."/>
            <person name="Goode T."/>
            <person name="Graham J."/>
            <person name="Grandbois E."/>
            <person name="Grewal S."/>
            <person name="Gyaltsen K."/>
            <person name="Hafez N."/>
            <person name="Hagos B."/>
            <person name="Hall J."/>
            <person name="Henson C."/>
            <person name="Hollinger A."/>
            <person name="Honan T."/>
            <person name="Huard M.D."/>
            <person name="Hughes L."/>
            <person name="Hurhula B."/>
            <person name="Husby M.E."/>
            <person name="Kamat A."/>
            <person name="Kanga B."/>
            <person name="Kashin S."/>
            <person name="Khazanovich D."/>
            <person name="Kisner P."/>
            <person name="Lance K."/>
            <person name="Lara M."/>
            <person name="Lee W."/>
            <person name="Lennon N."/>
            <person name="Letendre F."/>
            <person name="LeVine R."/>
            <person name="Lipovsky A."/>
            <person name="Liu X."/>
            <person name="Liu J."/>
            <person name="Liu S."/>
            <person name="Lokyitsang T."/>
            <person name="Lokyitsang Y."/>
            <person name="Lubonja R."/>
            <person name="Lui A."/>
            <person name="MacDonald P."/>
            <person name="Magnisalis V."/>
            <person name="Maru K."/>
            <person name="Matthews C."/>
            <person name="McCusker W."/>
            <person name="McDonough S."/>
            <person name="Mehta T."/>
            <person name="Meldrim J."/>
            <person name="Meneus L."/>
            <person name="Mihai O."/>
            <person name="Mihalev A."/>
            <person name="Mihova T."/>
            <person name="Mittelman R."/>
            <person name="Mlenga V."/>
            <person name="Montmayeur A."/>
            <person name="Mulrain L."/>
            <person name="Navidi A."/>
            <person name="Naylor J."/>
            <person name="Negash T."/>
            <person name="Nguyen T."/>
            <person name="Nguyen N."/>
            <person name="Nicol R."/>
            <person name="Norbu C."/>
            <person name="Norbu N."/>
            <person name="Novod N."/>
            <person name="O'Neill B."/>
            <person name="Osman S."/>
            <person name="Markiewicz E."/>
            <person name="Oyono O.L."/>
            <person name="Patti C."/>
            <person name="Phunkhang P."/>
            <person name="Pierre F."/>
            <person name="Priest M."/>
            <person name="Raghuraman S."/>
            <person name="Rege F."/>
            <person name="Reyes R."/>
            <person name="Rise C."/>
            <person name="Rogov P."/>
            <person name="Ross K."/>
            <person name="Ryan E."/>
            <person name="Settipalli S."/>
            <person name="Shea T."/>
            <person name="Sherpa N."/>
            <person name="Shi L."/>
            <person name="Shih D."/>
            <person name="Sparrow T."/>
            <person name="Spaulding J."/>
            <person name="Stalker J."/>
            <person name="Stange-Thomann N."/>
            <person name="Stavropoulos S."/>
            <person name="Stone C."/>
            <person name="Strader C."/>
            <person name="Tesfaye S."/>
            <person name="Thomson T."/>
            <person name="Thoulutsang Y."/>
            <person name="Thoulutsang D."/>
            <person name="Topham K."/>
            <person name="Topping I."/>
            <person name="Tsamla T."/>
            <person name="Vassiliev H."/>
            <person name="Vo A."/>
            <person name="Wangchuk T."/>
            <person name="Wangdi T."/>
            <person name="Weiand M."/>
            <person name="Wilkinson J."/>
            <person name="Wilson A."/>
            <person name="Yadav S."/>
            <person name="Young G."/>
            <person name="Yu Q."/>
            <person name="Zembek L."/>
            <person name="Zhong D."/>
            <person name="Zimmer A."/>
            <person name="Zwirko Z."/>
            <person name="Jaffe D.B."/>
            <person name="Alvarez P."/>
            <person name="Brockman W."/>
            <person name="Butler J."/>
            <person name="Chin C."/>
            <person name="Gnerre S."/>
            <person name="MacCallum I."/>
            <person name="Graves J.A."/>
            <person name="Ponting C.P."/>
            <person name="Breen M."/>
            <person name="Samollow P.B."/>
            <person name="Lander E.S."/>
            <person name="Lindblad-Toh K."/>
        </authorList>
    </citation>
    <scope>NUCLEOTIDE SEQUENCE [LARGE SCALE GENOMIC DNA]</scope>
</reference>
<dbReference type="Pfam" id="PF06367">
    <property type="entry name" value="Drf_FH3"/>
    <property type="match status" value="1"/>
</dbReference>
<dbReference type="PANTHER" id="PTHR46345:SF5">
    <property type="entry name" value="INVERTED FORMIN-2"/>
    <property type="match status" value="1"/>
</dbReference>
<dbReference type="Pfam" id="PF02181">
    <property type="entry name" value="FH2"/>
    <property type="match status" value="1"/>
</dbReference>
<feature type="region of interest" description="Disordered" evidence="2">
    <location>
        <begin position="378"/>
        <end position="401"/>
    </location>
</feature>
<evidence type="ECO:0000256" key="1">
    <source>
        <dbReference type="SAM" id="Coils"/>
    </source>
</evidence>
<dbReference type="GO" id="GO:0090140">
    <property type="term" value="P:regulation of mitochondrial fission"/>
    <property type="evidence" value="ECO:0007669"/>
    <property type="project" value="Ensembl"/>
</dbReference>
<dbReference type="GO" id="GO:0048471">
    <property type="term" value="C:perinuclear region of cytoplasm"/>
    <property type="evidence" value="ECO:0007669"/>
    <property type="project" value="Ensembl"/>
</dbReference>
<dbReference type="InterPro" id="IPR016024">
    <property type="entry name" value="ARM-type_fold"/>
</dbReference>